<reference evidence="2" key="2">
    <citation type="submission" date="2021-09" db="EMBL/GenBank/DDBJ databases">
        <authorList>
            <person name="Gilroy R."/>
        </authorList>
    </citation>
    <scope>NUCLEOTIDE SEQUENCE</scope>
    <source>
        <strain evidence="2">CHK171-7178</strain>
    </source>
</reference>
<reference evidence="2" key="1">
    <citation type="journal article" date="2021" name="PeerJ">
        <title>Extensive microbial diversity within the chicken gut microbiome revealed by metagenomics and culture.</title>
        <authorList>
            <person name="Gilroy R."/>
            <person name="Ravi A."/>
            <person name="Getino M."/>
            <person name="Pursley I."/>
            <person name="Horton D.L."/>
            <person name="Alikhan N.F."/>
            <person name="Baker D."/>
            <person name="Gharbi K."/>
            <person name="Hall N."/>
            <person name="Watson M."/>
            <person name="Adriaenssens E.M."/>
            <person name="Foster-Nyarko E."/>
            <person name="Jarju S."/>
            <person name="Secka A."/>
            <person name="Antonio M."/>
            <person name="Oren A."/>
            <person name="Chaudhuri R.R."/>
            <person name="La Ragione R."/>
            <person name="Hildebrand F."/>
            <person name="Pallen M.J."/>
        </authorList>
    </citation>
    <scope>NUCLEOTIDE SEQUENCE</scope>
    <source>
        <strain evidence="2">CHK171-7178</strain>
    </source>
</reference>
<evidence type="ECO:0000313" key="3">
    <source>
        <dbReference type="Proteomes" id="UP000698173"/>
    </source>
</evidence>
<feature type="transmembrane region" description="Helical" evidence="1">
    <location>
        <begin position="53"/>
        <end position="71"/>
    </location>
</feature>
<dbReference type="Proteomes" id="UP000698173">
    <property type="component" value="Unassembled WGS sequence"/>
</dbReference>
<organism evidence="2 3">
    <name type="scientific">Sporosarcina psychrophila</name>
    <name type="common">Bacillus psychrophilus</name>
    <dbReference type="NCBI Taxonomy" id="1476"/>
    <lineage>
        <taxon>Bacteria</taxon>
        <taxon>Bacillati</taxon>
        <taxon>Bacillota</taxon>
        <taxon>Bacilli</taxon>
        <taxon>Bacillales</taxon>
        <taxon>Caryophanaceae</taxon>
        <taxon>Sporosarcina</taxon>
    </lineage>
</organism>
<evidence type="ECO:0000256" key="1">
    <source>
        <dbReference type="SAM" id="Phobius"/>
    </source>
</evidence>
<protein>
    <submittedName>
        <fullName evidence="2">Uncharacterized protein</fullName>
    </submittedName>
</protein>
<proteinExistence type="predicted"/>
<keyword evidence="1" id="KW-0472">Membrane</keyword>
<gene>
    <name evidence="2" type="ORF">K8V56_02580</name>
</gene>
<dbReference type="EMBL" id="DYWT01000042">
    <property type="protein sequence ID" value="HJF30651.1"/>
    <property type="molecule type" value="Genomic_DNA"/>
</dbReference>
<keyword evidence="1" id="KW-1133">Transmembrane helix</keyword>
<evidence type="ECO:0000313" key="2">
    <source>
        <dbReference type="EMBL" id="HJF30651.1"/>
    </source>
</evidence>
<dbReference type="AlphaFoldDB" id="A0A921FX61"/>
<comment type="caution">
    <text evidence="2">The sequence shown here is derived from an EMBL/GenBank/DDBJ whole genome shotgun (WGS) entry which is preliminary data.</text>
</comment>
<keyword evidence="1" id="KW-0812">Transmembrane</keyword>
<name>A0A921FX61_SPOPS</name>
<sequence length="87" mass="9896">MKKYLIFIFSFAALYILFQLSTGAILTVLYKPDLSSMTAISNQEVVFEKTSNIPFFSIFIFLSSTIAYFLSQKIGRTSKASTDLLRF</sequence>
<accession>A0A921FX61</accession>